<dbReference type="GO" id="GO:0000978">
    <property type="term" value="F:RNA polymerase II cis-regulatory region sequence-specific DNA binding"/>
    <property type="evidence" value="ECO:0007669"/>
    <property type="project" value="TreeGrafter"/>
</dbReference>
<dbReference type="GO" id="GO:0005634">
    <property type="term" value="C:nucleus"/>
    <property type="evidence" value="ECO:0007669"/>
    <property type="project" value="UniProtKB-SubCell"/>
</dbReference>
<dbReference type="SMART" id="SM00432">
    <property type="entry name" value="MADS"/>
    <property type="match status" value="1"/>
</dbReference>
<keyword evidence="3" id="KW-0238">DNA-binding</keyword>
<evidence type="ECO:0000256" key="3">
    <source>
        <dbReference type="ARBA" id="ARBA00023125"/>
    </source>
</evidence>
<comment type="caution">
    <text evidence="7">The sequence shown here is derived from an EMBL/GenBank/DDBJ whole genome shotgun (WGS) entry which is preliminary data.</text>
</comment>
<dbReference type="PRINTS" id="PR00404">
    <property type="entry name" value="MADSDOMAIN"/>
</dbReference>
<name>A0A4Z2D406_SCHJA</name>
<protein>
    <submittedName>
        <fullName evidence="7">MADS-box transcription factor 34 isoform 3</fullName>
    </submittedName>
</protein>
<dbReference type="GO" id="GO:0046983">
    <property type="term" value="F:protein dimerization activity"/>
    <property type="evidence" value="ECO:0007669"/>
    <property type="project" value="InterPro"/>
</dbReference>
<dbReference type="InterPro" id="IPR036879">
    <property type="entry name" value="TF_MADSbox_sf"/>
</dbReference>
<feature type="domain" description="MADS-box" evidence="6">
    <location>
        <begin position="1"/>
        <end position="54"/>
    </location>
</feature>
<comment type="subcellular location">
    <subcellularLocation>
        <location evidence="1">Nucleus</location>
    </subcellularLocation>
</comment>
<evidence type="ECO:0000256" key="2">
    <source>
        <dbReference type="ARBA" id="ARBA00023015"/>
    </source>
</evidence>
<keyword evidence="4" id="KW-0804">Transcription</keyword>
<proteinExistence type="predicted"/>
<accession>A0A4Z2D406</accession>
<dbReference type="PANTHER" id="PTHR11945:SF534">
    <property type="entry name" value="MYOCYTE-SPECIFIC ENHANCER FACTOR 2"/>
    <property type="match status" value="1"/>
</dbReference>
<keyword evidence="2" id="KW-0805">Transcription regulation</keyword>
<evidence type="ECO:0000256" key="1">
    <source>
        <dbReference type="ARBA" id="ARBA00004123"/>
    </source>
</evidence>
<evidence type="ECO:0000313" key="8">
    <source>
        <dbReference type="Proteomes" id="UP000311919"/>
    </source>
</evidence>
<dbReference type="GO" id="GO:0000981">
    <property type="term" value="F:DNA-binding transcription factor activity, RNA polymerase II-specific"/>
    <property type="evidence" value="ECO:0007669"/>
    <property type="project" value="TreeGrafter"/>
</dbReference>
<dbReference type="SUPFAM" id="SSF55455">
    <property type="entry name" value="SRF-like"/>
    <property type="match status" value="1"/>
</dbReference>
<sequence length="361" mass="41111">MGRRKIEVQKIEDKNKCVATFRKRRDGLFKKALELHRLTGAEISLTLVYNNARYCFSSHGNINHGHNVLKTFHYNKHFQFKACGSHLPQGCSESNCSPKLSSNSSNHSDQKNEASFASNLKSDYYLSSNTKSNHLPPLDSIDHKKCKSKNTKLTSEERLASLRYLIVDELFKRALTRFRLLTKAPSPRKKESIISPSYSSWSMLSPSSIFPSHKFSSHLINQSEKMLNNKSLSIVPTHTNSSLFESIHQPLQFMYSSSDLSYSSSTDQLPKEFSPSPLSQILEFIDDNINTTTTTSTVTTTTTTANDDDKVNIHDKKEYLDLDETPQSYFNELLQTPNMICYLDEPVPYYAINDSIEENIH</sequence>
<evidence type="ECO:0000313" key="7">
    <source>
        <dbReference type="EMBL" id="TNN11223.1"/>
    </source>
</evidence>
<evidence type="ECO:0000256" key="5">
    <source>
        <dbReference type="ARBA" id="ARBA00023242"/>
    </source>
</evidence>
<dbReference type="GO" id="GO:0045893">
    <property type="term" value="P:positive regulation of DNA-templated transcription"/>
    <property type="evidence" value="ECO:0007669"/>
    <property type="project" value="UniProtKB-ARBA"/>
</dbReference>
<dbReference type="PROSITE" id="PS50066">
    <property type="entry name" value="MADS_BOX_2"/>
    <property type="match status" value="1"/>
</dbReference>
<gene>
    <name evidence="7" type="ORF">EWB00_004775</name>
</gene>
<dbReference type="EMBL" id="SKCS01000308">
    <property type="protein sequence ID" value="TNN11223.1"/>
    <property type="molecule type" value="Genomic_DNA"/>
</dbReference>
<dbReference type="Gene3D" id="3.40.1810.10">
    <property type="entry name" value="Transcription factor, MADS-box"/>
    <property type="match status" value="1"/>
</dbReference>
<dbReference type="Proteomes" id="UP000311919">
    <property type="component" value="Unassembled WGS sequence"/>
</dbReference>
<dbReference type="AlphaFoldDB" id="A0A4Z2D406"/>
<keyword evidence="8" id="KW-1185">Reference proteome</keyword>
<dbReference type="Pfam" id="PF00319">
    <property type="entry name" value="SRF-TF"/>
    <property type="match status" value="1"/>
</dbReference>
<dbReference type="STRING" id="6182.A0A4Z2D406"/>
<dbReference type="OrthoDB" id="1898716at2759"/>
<reference evidence="7 8" key="1">
    <citation type="submission" date="2019-03" db="EMBL/GenBank/DDBJ databases">
        <title>An improved genome assembly of the fluke Schistosoma japonicum.</title>
        <authorList>
            <person name="Hu W."/>
            <person name="Luo F."/>
            <person name="Yin M."/>
            <person name="Mo X."/>
            <person name="Sun C."/>
            <person name="Wu Q."/>
            <person name="Zhu B."/>
            <person name="Xiang M."/>
            <person name="Wang J."/>
            <person name="Wang Y."/>
            <person name="Zhang T."/>
            <person name="Xu B."/>
            <person name="Zheng H."/>
            <person name="Feng Z."/>
        </authorList>
    </citation>
    <scope>NUCLEOTIDE SEQUENCE [LARGE SCALE GENOMIC DNA]</scope>
    <source>
        <strain evidence="7">HuSjv2</strain>
        <tissue evidence="7">Worms</tissue>
    </source>
</reference>
<evidence type="ECO:0000259" key="6">
    <source>
        <dbReference type="PROSITE" id="PS50066"/>
    </source>
</evidence>
<keyword evidence="5" id="KW-0539">Nucleus</keyword>
<dbReference type="CDD" id="cd00120">
    <property type="entry name" value="MADS"/>
    <property type="match status" value="1"/>
</dbReference>
<dbReference type="PANTHER" id="PTHR11945">
    <property type="entry name" value="MADS BOX PROTEIN"/>
    <property type="match status" value="1"/>
</dbReference>
<organism evidence="7 8">
    <name type="scientific">Schistosoma japonicum</name>
    <name type="common">Blood fluke</name>
    <dbReference type="NCBI Taxonomy" id="6182"/>
    <lineage>
        <taxon>Eukaryota</taxon>
        <taxon>Metazoa</taxon>
        <taxon>Spiralia</taxon>
        <taxon>Lophotrochozoa</taxon>
        <taxon>Platyhelminthes</taxon>
        <taxon>Trematoda</taxon>
        <taxon>Digenea</taxon>
        <taxon>Strigeidida</taxon>
        <taxon>Schistosomatoidea</taxon>
        <taxon>Schistosomatidae</taxon>
        <taxon>Schistosoma</taxon>
    </lineage>
</organism>
<dbReference type="InterPro" id="IPR002100">
    <property type="entry name" value="TF_MADSbox"/>
</dbReference>
<evidence type="ECO:0000256" key="4">
    <source>
        <dbReference type="ARBA" id="ARBA00023163"/>
    </source>
</evidence>